<organism evidence="2 3">
    <name type="scientific">Alterirhizorhabdus solaris</name>
    <dbReference type="NCBI Taxonomy" id="2529389"/>
    <lineage>
        <taxon>Bacteria</taxon>
        <taxon>Pseudomonadati</taxon>
        <taxon>Pseudomonadota</taxon>
        <taxon>Alphaproteobacteria</taxon>
        <taxon>Sphingomonadales</taxon>
        <taxon>Rhizorhabdaceae</taxon>
        <taxon>Alterirhizorhabdus</taxon>
    </lineage>
</organism>
<accession>A0A558R9G9</accession>
<reference evidence="2 3" key="1">
    <citation type="submission" date="2019-07" db="EMBL/GenBank/DDBJ databases">
        <title>Sphingomonas solaris sp. nov., isolated from a solar panel from Boston, Massachusetts.</title>
        <authorList>
            <person name="Tanner K."/>
            <person name="Pascual J."/>
            <person name="Mancuso C."/>
            <person name="Pereto J."/>
            <person name="Khalil A."/>
            <person name="Vilanova C."/>
        </authorList>
    </citation>
    <scope>NUCLEOTIDE SEQUENCE [LARGE SCALE GENOMIC DNA]</scope>
    <source>
        <strain evidence="2 3">R4DWN</strain>
    </source>
</reference>
<dbReference type="Pfam" id="PF13481">
    <property type="entry name" value="AAA_25"/>
    <property type="match status" value="1"/>
</dbReference>
<gene>
    <name evidence="2" type="ORF">FOY91_05470</name>
</gene>
<proteinExistence type="predicted"/>
<dbReference type="InterPro" id="IPR027417">
    <property type="entry name" value="P-loop_NTPase"/>
</dbReference>
<dbReference type="SUPFAM" id="SSF52540">
    <property type="entry name" value="P-loop containing nucleoside triphosphate hydrolases"/>
    <property type="match status" value="1"/>
</dbReference>
<dbReference type="RefSeq" id="WP_145148946.1">
    <property type="nucleotide sequence ID" value="NZ_VNIM01000014.1"/>
</dbReference>
<name>A0A558R9G9_9SPHN</name>
<dbReference type="Gene3D" id="3.40.50.300">
    <property type="entry name" value="P-loop containing nucleotide triphosphate hydrolases"/>
    <property type="match status" value="1"/>
</dbReference>
<dbReference type="OrthoDB" id="1496333at2"/>
<keyword evidence="3" id="KW-1185">Reference proteome</keyword>
<sequence length="470" mass="50694">MRTSSLLERTAKADATIAPLTIAATPYDWRDPADIPLRPWVYGRWLLRGTVTAVVAPGGIGKSTYLSATALALVTARDLLGKTTWGDRKRVWIWNLEDDLDELARSIQAAAKHFGLCASDIGENLFVDSAMEGTGLCTAIIGESGFEIKAPVFAAITAELIRREIDVLIIDPFVSSHEIEENDNSKIDKIAKAWGRVAKAANCAIVLVHHTSKAGAAEVTALSARGAVALVNACRSALVLNRMTLDEAQKLGIDGAERRRYFNVQDDKHNRAPAEVADWYRLASVNLCNGGHTLGDNIGVAEPWIVPDPFEDVSVDHLIRVQRKVAEGSYKAHHTAVDWAGLAVAEVFGLDVAIKPDKARIMAMLKEWQANGMFKLEERLDKNRQWKKFLAVDRWANDASATPVKGVASRDIAVEQPSATLHPPPVRGGGVAAAAGSSDQVSQPGGIDDPNDGGFEGFDHPPVGGLRKAV</sequence>
<feature type="region of interest" description="Disordered" evidence="1">
    <location>
        <begin position="415"/>
        <end position="470"/>
    </location>
</feature>
<dbReference type="AlphaFoldDB" id="A0A558R9G9"/>
<evidence type="ECO:0000313" key="3">
    <source>
        <dbReference type="Proteomes" id="UP000318681"/>
    </source>
</evidence>
<dbReference type="EMBL" id="VNIM01000014">
    <property type="protein sequence ID" value="TVV76030.1"/>
    <property type="molecule type" value="Genomic_DNA"/>
</dbReference>
<evidence type="ECO:0000256" key="1">
    <source>
        <dbReference type="SAM" id="MobiDB-lite"/>
    </source>
</evidence>
<dbReference type="Proteomes" id="UP000318681">
    <property type="component" value="Unassembled WGS sequence"/>
</dbReference>
<protein>
    <submittedName>
        <fullName evidence="2">AAA family ATPase</fullName>
    </submittedName>
</protein>
<comment type="caution">
    <text evidence="2">The sequence shown here is derived from an EMBL/GenBank/DDBJ whole genome shotgun (WGS) entry which is preliminary data.</text>
</comment>
<evidence type="ECO:0000313" key="2">
    <source>
        <dbReference type="EMBL" id="TVV76030.1"/>
    </source>
</evidence>